<dbReference type="SFLD" id="SFLDS00019">
    <property type="entry name" value="Glutathione_Transferase_(cytos"/>
    <property type="match status" value="1"/>
</dbReference>
<reference evidence="4" key="1">
    <citation type="submission" date="2023-06" db="EMBL/GenBank/DDBJ databases">
        <title>Genome-scale phylogeny and comparative genomics of the fungal order Sordariales.</title>
        <authorList>
            <consortium name="Lawrence Berkeley National Laboratory"/>
            <person name="Hensen N."/>
            <person name="Bonometti L."/>
            <person name="Westerberg I."/>
            <person name="Brannstrom I.O."/>
            <person name="Guillou S."/>
            <person name="Cros-Aarteil S."/>
            <person name="Calhoun S."/>
            <person name="Haridas S."/>
            <person name="Kuo A."/>
            <person name="Mondo S."/>
            <person name="Pangilinan J."/>
            <person name="Riley R."/>
            <person name="LaButti K."/>
            <person name="Andreopoulos B."/>
            <person name="Lipzen A."/>
            <person name="Chen C."/>
            <person name="Yanf M."/>
            <person name="Daum C."/>
            <person name="Ng V."/>
            <person name="Clum A."/>
            <person name="Steindorff A."/>
            <person name="Ohm R."/>
            <person name="Martin F."/>
            <person name="Silar P."/>
            <person name="Natvig D."/>
            <person name="Lalanne C."/>
            <person name="Gautier V."/>
            <person name="Ament-velasquez S.L."/>
            <person name="Kruys A."/>
            <person name="Hutchinson M.I."/>
            <person name="Powell A.J."/>
            <person name="Barry K."/>
            <person name="Miller A.N."/>
            <person name="Grigoriev I.V."/>
            <person name="Debuchy R."/>
            <person name="Gladieux P."/>
            <person name="Thoren M.H."/>
            <person name="Johannesson H."/>
        </authorList>
    </citation>
    <scope>NUCLEOTIDE SEQUENCE</scope>
    <source>
        <strain evidence="4">SMH3187-1</strain>
    </source>
</reference>
<dbReference type="Proteomes" id="UP001172155">
    <property type="component" value="Unassembled WGS sequence"/>
</dbReference>
<dbReference type="InterPro" id="IPR050983">
    <property type="entry name" value="GST_Omega/HSP26"/>
</dbReference>
<dbReference type="InterPro" id="IPR036282">
    <property type="entry name" value="Glutathione-S-Trfase_C_sf"/>
</dbReference>
<comment type="caution">
    <text evidence="4">The sequence shown here is derived from an EMBL/GenBank/DDBJ whole genome shotgun (WGS) entry which is preliminary data.</text>
</comment>
<dbReference type="Gene3D" id="3.40.30.10">
    <property type="entry name" value="Glutaredoxin"/>
    <property type="match status" value="1"/>
</dbReference>
<dbReference type="PANTHER" id="PTHR43968:SF8">
    <property type="entry name" value="S-TRANSFERASE, PUTATIVE (AFU_ORTHOLOGUE AFUA_2G00590)-RELATED"/>
    <property type="match status" value="1"/>
</dbReference>
<evidence type="ECO:0000259" key="2">
    <source>
        <dbReference type="PROSITE" id="PS50404"/>
    </source>
</evidence>
<feature type="domain" description="GST C-terminal" evidence="3">
    <location>
        <begin position="92"/>
        <end position="233"/>
    </location>
</feature>
<dbReference type="Gene3D" id="1.20.1050.10">
    <property type="match status" value="1"/>
</dbReference>
<dbReference type="AlphaFoldDB" id="A0AA40K8A4"/>
<dbReference type="InterPro" id="IPR004045">
    <property type="entry name" value="Glutathione_S-Trfase_N"/>
</dbReference>
<keyword evidence="5" id="KW-1185">Reference proteome</keyword>
<feature type="domain" description="GST N-terminal" evidence="2">
    <location>
        <begin position="4"/>
        <end position="83"/>
    </location>
</feature>
<evidence type="ECO:0000313" key="5">
    <source>
        <dbReference type="Proteomes" id="UP001172155"/>
    </source>
</evidence>
<dbReference type="Pfam" id="PF13417">
    <property type="entry name" value="GST_N_3"/>
    <property type="match status" value="1"/>
</dbReference>
<dbReference type="SFLD" id="SFLDG00358">
    <property type="entry name" value="Main_(cytGST)"/>
    <property type="match status" value="1"/>
</dbReference>
<dbReference type="PANTHER" id="PTHR43968">
    <property type="match status" value="1"/>
</dbReference>
<dbReference type="InterPro" id="IPR010987">
    <property type="entry name" value="Glutathione-S-Trfase_C-like"/>
</dbReference>
<dbReference type="PROSITE" id="PS50404">
    <property type="entry name" value="GST_NTER"/>
    <property type="match status" value="1"/>
</dbReference>
<protein>
    <submittedName>
        <fullName evidence="4">Thioredoxin-like protein</fullName>
    </submittedName>
</protein>
<dbReference type="InterPro" id="IPR040079">
    <property type="entry name" value="Glutathione_S-Trfase"/>
</dbReference>
<dbReference type="GO" id="GO:0005737">
    <property type="term" value="C:cytoplasm"/>
    <property type="evidence" value="ECO:0007669"/>
    <property type="project" value="TreeGrafter"/>
</dbReference>
<dbReference type="PROSITE" id="PS50405">
    <property type="entry name" value="GST_CTER"/>
    <property type="match status" value="1"/>
</dbReference>
<accession>A0AA40K8A4</accession>
<gene>
    <name evidence="4" type="ORF">B0T18DRAFT_97323</name>
</gene>
<proteinExistence type="inferred from homology"/>
<dbReference type="SUPFAM" id="SSF47616">
    <property type="entry name" value="GST C-terminal domain-like"/>
    <property type="match status" value="1"/>
</dbReference>
<dbReference type="InterPro" id="IPR036249">
    <property type="entry name" value="Thioredoxin-like_sf"/>
</dbReference>
<organism evidence="4 5">
    <name type="scientific">Schizothecium vesticola</name>
    <dbReference type="NCBI Taxonomy" id="314040"/>
    <lineage>
        <taxon>Eukaryota</taxon>
        <taxon>Fungi</taxon>
        <taxon>Dikarya</taxon>
        <taxon>Ascomycota</taxon>
        <taxon>Pezizomycotina</taxon>
        <taxon>Sordariomycetes</taxon>
        <taxon>Sordariomycetidae</taxon>
        <taxon>Sordariales</taxon>
        <taxon>Schizotheciaceae</taxon>
        <taxon>Schizothecium</taxon>
    </lineage>
</organism>
<sequence length="233" mass="25284">MTTDKLILYTNHGCPWAQRAHIALAELDIPFEEVIIDLKVPRTPEYLAINPRGLVPTLSFNSEIIIESAIVATFLAAQYPSHLVPSPSDPDAALKRARIDLFVDAFITKFQTPLFKLFTVTGDDEIKAVVDGAVASLVREVEPKLGNAAPFFGGQEKLGLAEVLTGSFAIRLLALSKHGIYPAGLLESIKEQAPNFVRWAEAVAAHPSVTKVFDETAIVEGTKAKIAQIRAKA</sequence>
<evidence type="ECO:0000313" key="4">
    <source>
        <dbReference type="EMBL" id="KAK0749072.1"/>
    </source>
</evidence>
<dbReference type="SUPFAM" id="SSF52833">
    <property type="entry name" value="Thioredoxin-like"/>
    <property type="match status" value="1"/>
</dbReference>
<dbReference type="EMBL" id="JAUKUD010000003">
    <property type="protein sequence ID" value="KAK0749072.1"/>
    <property type="molecule type" value="Genomic_DNA"/>
</dbReference>
<evidence type="ECO:0000256" key="1">
    <source>
        <dbReference type="ARBA" id="ARBA00007409"/>
    </source>
</evidence>
<dbReference type="CDD" id="cd00570">
    <property type="entry name" value="GST_N_family"/>
    <property type="match status" value="1"/>
</dbReference>
<evidence type="ECO:0000259" key="3">
    <source>
        <dbReference type="PROSITE" id="PS50405"/>
    </source>
</evidence>
<comment type="similarity">
    <text evidence="1">Belongs to the GST superfamily.</text>
</comment>
<name>A0AA40K8A4_9PEZI</name>